<proteinExistence type="predicted"/>
<name>A0ABS6EAF6_9FIRM</name>
<dbReference type="Pfam" id="PF00072">
    <property type="entry name" value="Response_reg"/>
    <property type="match status" value="1"/>
</dbReference>
<dbReference type="CDD" id="cd17574">
    <property type="entry name" value="REC_OmpR"/>
    <property type="match status" value="1"/>
</dbReference>
<organism evidence="10 11">
    <name type="scientific">Tissierella simiarum</name>
    <dbReference type="NCBI Taxonomy" id="2841534"/>
    <lineage>
        <taxon>Bacteria</taxon>
        <taxon>Bacillati</taxon>
        <taxon>Bacillota</taxon>
        <taxon>Tissierellia</taxon>
        <taxon>Tissierellales</taxon>
        <taxon>Tissierellaceae</taxon>
        <taxon>Tissierella</taxon>
    </lineage>
</organism>
<keyword evidence="3" id="KW-0805">Transcription regulation</keyword>
<dbReference type="CDD" id="cd00383">
    <property type="entry name" value="trans_reg_C"/>
    <property type="match status" value="1"/>
</dbReference>
<evidence type="ECO:0000313" key="11">
    <source>
        <dbReference type="Proteomes" id="UP000749471"/>
    </source>
</evidence>
<dbReference type="PROSITE" id="PS51755">
    <property type="entry name" value="OMPR_PHOB"/>
    <property type="match status" value="1"/>
</dbReference>
<evidence type="ECO:0000256" key="5">
    <source>
        <dbReference type="ARBA" id="ARBA00023163"/>
    </source>
</evidence>
<comment type="caution">
    <text evidence="10">The sequence shown here is derived from an EMBL/GenBank/DDBJ whole genome shotgun (WGS) entry which is preliminary data.</text>
</comment>
<dbReference type="Pfam" id="PF00486">
    <property type="entry name" value="Trans_reg_C"/>
    <property type="match status" value="1"/>
</dbReference>
<evidence type="ECO:0000256" key="6">
    <source>
        <dbReference type="PROSITE-ProRule" id="PRU00169"/>
    </source>
</evidence>
<protein>
    <submittedName>
        <fullName evidence="10">Response regulator transcription factor</fullName>
    </submittedName>
</protein>
<dbReference type="PROSITE" id="PS50110">
    <property type="entry name" value="RESPONSE_REGULATORY"/>
    <property type="match status" value="1"/>
</dbReference>
<dbReference type="InterPro" id="IPR001867">
    <property type="entry name" value="OmpR/PhoB-type_DNA-bd"/>
</dbReference>
<dbReference type="InterPro" id="IPR039420">
    <property type="entry name" value="WalR-like"/>
</dbReference>
<dbReference type="RefSeq" id="WP_216521782.1">
    <property type="nucleotide sequence ID" value="NZ_JAHLPM010000021.1"/>
</dbReference>
<keyword evidence="1 6" id="KW-0597">Phosphoprotein</keyword>
<dbReference type="PANTHER" id="PTHR48111:SF40">
    <property type="entry name" value="PHOSPHATE REGULON TRANSCRIPTIONAL REGULATORY PROTEIN PHOB"/>
    <property type="match status" value="1"/>
</dbReference>
<evidence type="ECO:0000256" key="3">
    <source>
        <dbReference type="ARBA" id="ARBA00023015"/>
    </source>
</evidence>
<feature type="modified residue" description="4-aspartylphosphate" evidence="6">
    <location>
        <position position="51"/>
    </location>
</feature>
<evidence type="ECO:0000256" key="4">
    <source>
        <dbReference type="ARBA" id="ARBA00023125"/>
    </source>
</evidence>
<feature type="domain" description="OmpR/PhoB-type" evidence="9">
    <location>
        <begin position="128"/>
        <end position="227"/>
    </location>
</feature>
<evidence type="ECO:0000313" key="10">
    <source>
        <dbReference type="EMBL" id="MBU5439906.1"/>
    </source>
</evidence>
<feature type="domain" description="Response regulatory" evidence="8">
    <location>
        <begin position="2"/>
        <end position="115"/>
    </location>
</feature>
<dbReference type="SMART" id="SM00862">
    <property type="entry name" value="Trans_reg_C"/>
    <property type="match status" value="1"/>
</dbReference>
<keyword evidence="2" id="KW-0902">Two-component regulatory system</keyword>
<dbReference type="EMBL" id="JAHLPM010000021">
    <property type="protein sequence ID" value="MBU5439906.1"/>
    <property type="molecule type" value="Genomic_DNA"/>
</dbReference>
<evidence type="ECO:0000259" key="8">
    <source>
        <dbReference type="PROSITE" id="PS50110"/>
    </source>
</evidence>
<dbReference type="PANTHER" id="PTHR48111">
    <property type="entry name" value="REGULATOR OF RPOS"/>
    <property type="match status" value="1"/>
</dbReference>
<dbReference type="SMART" id="SM00448">
    <property type="entry name" value="REC"/>
    <property type="match status" value="1"/>
</dbReference>
<dbReference type="InterPro" id="IPR001789">
    <property type="entry name" value="Sig_transdc_resp-reg_receiver"/>
</dbReference>
<sequence>MNILLAEDEKDIRDLLQLHLIKVGYTPFLAKDGEEAIKLFKEEEIHLALLDVMMPKIDGFKVLQYIRESSNIPILLITARVEDEDKILGLGLGADDYIPKPFSPLEVVARIKAQLRRYNLYGANESSSKIIKIGDLKLDEEKYCIYKNGEELSLNAKEFKLLAYFMENPGRVFTKKQIYEAIWEDYYAEDANTIMVHISHLRDKVEDNPKDPKYIKTIRGIGYRMEKI</sequence>
<evidence type="ECO:0000259" key="9">
    <source>
        <dbReference type="PROSITE" id="PS51755"/>
    </source>
</evidence>
<accession>A0ABS6EAF6</accession>
<keyword evidence="4 7" id="KW-0238">DNA-binding</keyword>
<keyword evidence="11" id="KW-1185">Reference proteome</keyword>
<evidence type="ECO:0000256" key="1">
    <source>
        <dbReference type="ARBA" id="ARBA00022553"/>
    </source>
</evidence>
<evidence type="ECO:0000256" key="2">
    <source>
        <dbReference type="ARBA" id="ARBA00023012"/>
    </source>
</evidence>
<gene>
    <name evidence="10" type="ORF">KQI42_17990</name>
</gene>
<evidence type="ECO:0000256" key="7">
    <source>
        <dbReference type="PROSITE-ProRule" id="PRU01091"/>
    </source>
</evidence>
<keyword evidence="5" id="KW-0804">Transcription</keyword>
<dbReference type="Proteomes" id="UP000749471">
    <property type="component" value="Unassembled WGS sequence"/>
</dbReference>
<reference evidence="10 11" key="1">
    <citation type="submission" date="2021-06" db="EMBL/GenBank/DDBJ databases">
        <authorList>
            <person name="Sun Q."/>
            <person name="Li D."/>
        </authorList>
    </citation>
    <scope>NUCLEOTIDE SEQUENCE [LARGE SCALE GENOMIC DNA]</scope>
    <source>
        <strain evidence="10 11">MSJ-40</strain>
    </source>
</reference>
<feature type="DNA-binding region" description="OmpR/PhoB-type" evidence="7">
    <location>
        <begin position="128"/>
        <end position="227"/>
    </location>
</feature>